<evidence type="ECO:0000313" key="3">
    <source>
        <dbReference type="EMBL" id="AWB32795.1"/>
    </source>
</evidence>
<name>A0A2R4XG93_9BURK</name>
<sequence>MMKCKFAIATAVLSLGFLPVVSQAQSYPDRPITVIVPFTPGASTDNLTRAAAKGLQDILGQPVIVRNQPGAGTSIATNAALRADADGYTILMQSSGFMTSLYGMKNPGYKMSDFNAIGALGYTPFIMLAQNEDYAKSLETFVDYLKSNTGKLNVATLGEGGVHVLLSNAFQKEAGFKWTNIPYKGGAPAMNALLAGDVVSYSATVSFATSQKGQDRITPLAVTSKTRSEFFPDIPTFAEKGYPGVYALADYGLIVRSDTPDDIQKKLRDAMAKVMNSKEMKEVLRNLGMEPFDGDATAYEKQINEFAEFYAREAKALNMPVN</sequence>
<dbReference type="InterPro" id="IPR005064">
    <property type="entry name" value="BUG"/>
</dbReference>
<organism evidence="3 4">
    <name type="scientific">Orrella marina</name>
    <dbReference type="NCBI Taxonomy" id="2163011"/>
    <lineage>
        <taxon>Bacteria</taxon>
        <taxon>Pseudomonadati</taxon>
        <taxon>Pseudomonadota</taxon>
        <taxon>Betaproteobacteria</taxon>
        <taxon>Burkholderiales</taxon>
        <taxon>Alcaligenaceae</taxon>
        <taxon>Orrella</taxon>
    </lineage>
</organism>
<evidence type="ECO:0008006" key="5">
    <source>
        <dbReference type="Google" id="ProtNLM"/>
    </source>
</evidence>
<dbReference type="PIRSF" id="PIRSF017082">
    <property type="entry name" value="YflP"/>
    <property type="match status" value="1"/>
</dbReference>
<dbReference type="CDD" id="cd07012">
    <property type="entry name" value="PBP2_Bug_TTT"/>
    <property type="match status" value="1"/>
</dbReference>
<dbReference type="KEGG" id="boz:DBV39_02645"/>
<dbReference type="Proteomes" id="UP000244571">
    <property type="component" value="Chromosome"/>
</dbReference>
<dbReference type="EMBL" id="CP028901">
    <property type="protein sequence ID" value="AWB32795.1"/>
    <property type="molecule type" value="Genomic_DNA"/>
</dbReference>
<feature type="signal peptide" evidence="2">
    <location>
        <begin position="1"/>
        <end position="24"/>
    </location>
</feature>
<dbReference type="RefSeq" id="WP_108620236.1">
    <property type="nucleotide sequence ID" value="NZ_CP028901.1"/>
</dbReference>
<gene>
    <name evidence="3" type="ORF">DBV39_02645</name>
</gene>
<dbReference type="PANTHER" id="PTHR42928">
    <property type="entry name" value="TRICARBOXYLATE-BINDING PROTEIN"/>
    <property type="match status" value="1"/>
</dbReference>
<dbReference type="SUPFAM" id="SSF53850">
    <property type="entry name" value="Periplasmic binding protein-like II"/>
    <property type="match status" value="1"/>
</dbReference>
<feature type="chain" id="PRO_5015353265" description="Tripartite tricarboxylate transporter substrate binding protein" evidence="2">
    <location>
        <begin position="25"/>
        <end position="322"/>
    </location>
</feature>
<protein>
    <recommendedName>
        <fullName evidence="5">Tripartite tricarboxylate transporter substrate binding protein</fullName>
    </recommendedName>
</protein>
<dbReference type="InterPro" id="IPR042100">
    <property type="entry name" value="Bug_dom1"/>
</dbReference>
<reference evidence="3 4" key="1">
    <citation type="submission" date="2018-04" db="EMBL/GenBank/DDBJ databases">
        <title>Bordetella sp. HZ20 isolated from seawater.</title>
        <authorList>
            <person name="Sun C."/>
        </authorList>
    </citation>
    <scope>NUCLEOTIDE SEQUENCE [LARGE SCALE GENOMIC DNA]</scope>
    <source>
        <strain evidence="3 4">HZ20</strain>
    </source>
</reference>
<dbReference type="Gene3D" id="3.40.190.10">
    <property type="entry name" value="Periplasmic binding protein-like II"/>
    <property type="match status" value="1"/>
</dbReference>
<keyword evidence="4" id="KW-1185">Reference proteome</keyword>
<keyword evidence="2" id="KW-0732">Signal</keyword>
<evidence type="ECO:0000256" key="2">
    <source>
        <dbReference type="SAM" id="SignalP"/>
    </source>
</evidence>
<dbReference type="PANTHER" id="PTHR42928:SF5">
    <property type="entry name" value="BLR1237 PROTEIN"/>
    <property type="match status" value="1"/>
</dbReference>
<proteinExistence type="inferred from homology"/>
<dbReference type="AlphaFoldDB" id="A0A2R4XG93"/>
<accession>A0A2R4XG93</accession>
<evidence type="ECO:0000256" key="1">
    <source>
        <dbReference type="ARBA" id="ARBA00006987"/>
    </source>
</evidence>
<evidence type="ECO:0000313" key="4">
    <source>
        <dbReference type="Proteomes" id="UP000244571"/>
    </source>
</evidence>
<dbReference type="Gene3D" id="3.40.190.150">
    <property type="entry name" value="Bordetella uptake gene, domain 1"/>
    <property type="match status" value="1"/>
</dbReference>
<comment type="similarity">
    <text evidence="1">Belongs to the UPF0065 (bug) family.</text>
</comment>
<dbReference type="OrthoDB" id="7243230at2"/>
<dbReference type="Pfam" id="PF03401">
    <property type="entry name" value="TctC"/>
    <property type="match status" value="1"/>
</dbReference>